<dbReference type="PANTHER" id="PTHR33204:SF18">
    <property type="entry name" value="TRANSCRIPTIONAL REGULATORY PROTEIN"/>
    <property type="match status" value="1"/>
</dbReference>
<evidence type="ECO:0000313" key="6">
    <source>
        <dbReference type="EMBL" id="MCS5733002.1"/>
    </source>
</evidence>
<evidence type="ECO:0000313" key="7">
    <source>
        <dbReference type="Proteomes" id="UP001165586"/>
    </source>
</evidence>
<dbReference type="PANTHER" id="PTHR33204">
    <property type="entry name" value="TRANSCRIPTIONAL REGULATOR, MARR FAMILY"/>
    <property type="match status" value="1"/>
</dbReference>
<keyword evidence="2" id="KW-0238">DNA-binding</keyword>
<feature type="compositionally biased region" description="Gly residues" evidence="4">
    <location>
        <begin position="111"/>
        <end position="122"/>
    </location>
</feature>
<gene>
    <name evidence="6" type="ORF">N1032_04505</name>
</gene>
<evidence type="ECO:0000256" key="1">
    <source>
        <dbReference type="ARBA" id="ARBA00023015"/>
    </source>
</evidence>
<keyword evidence="3" id="KW-0804">Transcription</keyword>
<comment type="caution">
    <text evidence="6">The sequence shown here is derived from an EMBL/GenBank/DDBJ whole genome shotgun (WGS) entry which is preliminary data.</text>
</comment>
<reference evidence="6" key="1">
    <citation type="submission" date="2022-08" db="EMBL/GenBank/DDBJ databases">
        <authorList>
            <person name="Deng Y."/>
            <person name="Han X.-F."/>
            <person name="Zhang Y.-Q."/>
        </authorList>
    </citation>
    <scope>NUCLEOTIDE SEQUENCE</scope>
    <source>
        <strain evidence="6">CPCC 203386</strain>
    </source>
</reference>
<evidence type="ECO:0000256" key="4">
    <source>
        <dbReference type="SAM" id="MobiDB-lite"/>
    </source>
</evidence>
<proteinExistence type="predicted"/>
<dbReference type="InterPro" id="IPR036388">
    <property type="entry name" value="WH-like_DNA-bd_sf"/>
</dbReference>
<dbReference type="SUPFAM" id="SSF46785">
    <property type="entry name" value="Winged helix' DNA-binding domain"/>
    <property type="match status" value="1"/>
</dbReference>
<evidence type="ECO:0000256" key="2">
    <source>
        <dbReference type="ARBA" id="ARBA00023125"/>
    </source>
</evidence>
<dbReference type="InterPro" id="IPR002577">
    <property type="entry name" value="HTH_HxlR"/>
</dbReference>
<name>A0ABT2GZZ7_9MICO</name>
<feature type="domain" description="HTH hxlR-type" evidence="5">
    <location>
        <begin position="13"/>
        <end position="112"/>
    </location>
</feature>
<feature type="region of interest" description="Disordered" evidence="4">
    <location>
        <begin position="111"/>
        <end position="146"/>
    </location>
</feature>
<dbReference type="InterPro" id="IPR036390">
    <property type="entry name" value="WH_DNA-bd_sf"/>
</dbReference>
<evidence type="ECO:0000256" key="3">
    <source>
        <dbReference type="ARBA" id="ARBA00023163"/>
    </source>
</evidence>
<dbReference type="Proteomes" id="UP001165586">
    <property type="component" value="Unassembled WGS sequence"/>
</dbReference>
<dbReference type="PROSITE" id="PS51118">
    <property type="entry name" value="HTH_HXLR"/>
    <property type="match status" value="1"/>
</dbReference>
<dbReference type="Pfam" id="PF01638">
    <property type="entry name" value="HxlR"/>
    <property type="match status" value="1"/>
</dbReference>
<accession>A0ABT2GZZ7</accession>
<keyword evidence="1" id="KW-0805">Transcription regulation</keyword>
<dbReference type="EMBL" id="JANLCJ010000001">
    <property type="protein sequence ID" value="MCS5733002.1"/>
    <property type="molecule type" value="Genomic_DNA"/>
</dbReference>
<dbReference type="Gene3D" id="1.10.10.10">
    <property type="entry name" value="Winged helix-like DNA-binding domain superfamily/Winged helix DNA-binding domain"/>
    <property type="match status" value="1"/>
</dbReference>
<sequence length="146" mass="15689">MTNEWHHIDDAECRRFQSSVELVGKRWSSGILLAVAQGAERFTEILATVTGLSDRLLSQRLKELEQAGLLQRAVIATTPVQVRYHLTERGADLMRSLQPLVAWGQRWGAGAGGSAGAGGAGAGAEEIDREALRAKAPTDSPLARSN</sequence>
<dbReference type="RefSeq" id="WP_259537740.1">
    <property type="nucleotide sequence ID" value="NZ_JANLCJ010000001.1"/>
</dbReference>
<organism evidence="6 7">
    <name type="scientific">Herbiconiux daphne</name>
    <dbReference type="NCBI Taxonomy" id="2970914"/>
    <lineage>
        <taxon>Bacteria</taxon>
        <taxon>Bacillati</taxon>
        <taxon>Actinomycetota</taxon>
        <taxon>Actinomycetes</taxon>
        <taxon>Micrococcales</taxon>
        <taxon>Microbacteriaceae</taxon>
        <taxon>Herbiconiux</taxon>
    </lineage>
</organism>
<evidence type="ECO:0000259" key="5">
    <source>
        <dbReference type="PROSITE" id="PS51118"/>
    </source>
</evidence>
<protein>
    <submittedName>
        <fullName evidence="6">Helix-turn-helix transcriptional regulator</fullName>
    </submittedName>
</protein>
<keyword evidence="7" id="KW-1185">Reference proteome</keyword>